<name>A0A4U0QE58_9RHOB</name>
<dbReference type="InterPro" id="IPR009100">
    <property type="entry name" value="AcylCoA_DH/oxidase_NM_dom_sf"/>
</dbReference>
<protein>
    <submittedName>
        <fullName evidence="1">Acyl-CoA dehydrogenase</fullName>
    </submittedName>
</protein>
<dbReference type="Gene3D" id="1.20.140.10">
    <property type="entry name" value="Butyryl-CoA Dehydrogenase, subunit A, domain 3"/>
    <property type="match status" value="1"/>
</dbReference>
<organism evidence="1 2">
    <name type="scientific">Paracoccus hibiscisoli</name>
    <dbReference type="NCBI Taxonomy" id="2023261"/>
    <lineage>
        <taxon>Bacteria</taxon>
        <taxon>Pseudomonadati</taxon>
        <taxon>Pseudomonadota</taxon>
        <taxon>Alphaproteobacteria</taxon>
        <taxon>Rhodobacterales</taxon>
        <taxon>Paracoccaceae</taxon>
        <taxon>Paracoccus</taxon>
    </lineage>
</organism>
<dbReference type="GO" id="GO:0016627">
    <property type="term" value="F:oxidoreductase activity, acting on the CH-CH group of donors"/>
    <property type="evidence" value="ECO:0007669"/>
    <property type="project" value="InterPro"/>
</dbReference>
<dbReference type="InterPro" id="IPR046373">
    <property type="entry name" value="Acyl-CoA_Oxase/DH_mid-dom_sf"/>
</dbReference>
<dbReference type="RefSeq" id="WP_136858251.1">
    <property type="nucleotide sequence ID" value="NZ_SUNH01000046.1"/>
</dbReference>
<evidence type="ECO:0000313" key="2">
    <source>
        <dbReference type="Proteomes" id="UP000306223"/>
    </source>
</evidence>
<reference evidence="1 2" key="1">
    <citation type="submission" date="2019-04" db="EMBL/GenBank/DDBJ databases">
        <authorList>
            <person name="Li J."/>
        </authorList>
    </citation>
    <scope>NUCLEOTIDE SEQUENCE [LARGE SCALE GENOMIC DNA]</scope>
    <source>
        <strain evidence="1 2">CCTCC AB2016182</strain>
    </source>
</reference>
<dbReference type="SUPFAM" id="SSF56645">
    <property type="entry name" value="Acyl-CoA dehydrogenase NM domain-like"/>
    <property type="match status" value="1"/>
</dbReference>
<comment type="caution">
    <text evidence="1">The sequence shown here is derived from an EMBL/GenBank/DDBJ whole genome shotgun (WGS) entry which is preliminary data.</text>
</comment>
<dbReference type="EMBL" id="SUNH01000046">
    <property type="protein sequence ID" value="TJZ79789.1"/>
    <property type="molecule type" value="Genomic_DNA"/>
</dbReference>
<accession>A0A4U0QE58</accession>
<dbReference type="InterPro" id="IPR036250">
    <property type="entry name" value="AcylCo_DH-like_C"/>
</dbReference>
<dbReference type="Proteomes" id="UP000306223">
    <property type="component" value="Unassembled WGS sequence"/>
</dbReference>
<dbReference type="OrthoDB" id="2986495at2"/>
<dbReference type="AlphaFoldDB" id="A0A4U0QE58"/>
<dbReference type="Gene3D" id="2.40.110.10">
    <property type="entry name" value="Butyryl-CoA Dehydrogenase, subunit A, domain 2"/>
    <property type="match status" value="1"/>
</dbReference>
<proteinExistence type="predicted"/>
<sequence length="346" mass="36948">MRCPVAAARCRFDNLARRGEVEPSGATLVSVLRDSGLLAASQTLAHHPSDPLKLVDALVCVGRADLSAGRLFEGHVNAVKLLHLHGGPLDAVEQGLLHGIWGADGPDPVRLESGILTGQKLFASGADVIDRVIVTARSDAGLHLLMFRRDQLQGRLFPEEWAMSGMRATASGRCDLNGLALADAVPLGMPDAYLIEPHFHGGVWRYAAVQLGAMQALTALTADQLCARGHQEAPLQAKRLHAMITATETARLWVAQAACRIERPDAVADDAQYSILARLRVADEAVAVLTMMDQALGVGSFATGHPAERIRRDLSVYLRQAAPDALALASVGSILSDPDLARRWIG</sequence>
<dbReference type="SUPFAM" id="SSF47203">
    <property type="entry name" value="Acyl-CoA dehydrogenase C-terminal domain-like"/>
    <property type="match status" value="1"/>
</dbReference>
<keyword evidence="2" id="KW-1185">Reference proteome</keyword>
<gene>
    <name evidence="1" type="ORF">FA740_18220</name>
</gene>
<evidence type="ECO:0000313" key="1">
    <source>
        <dbReference type="EMBL" id="TJZ79789.1"/>
    </source>
</evidence>